<dbReference type="GO" id="GO:0055085">
    <property type="term" value="P:transmembrane transport"/>
    <property type="evidence" value="ECO:0007669"/>
    <property type="project" value="InterPro"/>
</dbReference>
<evidence type="ECO:0000313" key="13">
    <source>
        <dbReference type="Proteomes" id="UP000505355"/>
    </source>
</evidence>
<dbReference type="GO" id="GO:0098797">
    <property type="term" value="C:plasma membrane protein complex"/>
    <property type="evidence" value="ECO:0007669"/>
    <property type="project" value="TreeGrafter"/>
</dbReference>
<proteinExistence type="inferred from homology"/>
<evidence type="ECO:0000256" key="8">
    <source>
        <dbReference type="ARBA" id="ARBA00022989"/>
    </source>
</evidence>
<feature type="signal peptide" evidence="10">
    <location>
        <begin position="1"/>
        <end position="25"/>
    </location>
</feature>
<protein>
    <submittedName>
        <fullName evidence="12">TonB family protein</fullName>
    </submittedName>
</protein>
<dbReference type="RefSeq" id="WP_173417135.1">
    <property type="nucleotide sequence ID" value="NZ_CP054139.1"/>
</dbReference>
<dbReference type="GO" id="GO:0015031">
    <property type="term" value="P:protein transport"/>
    <property type="evidence" value="ECO:0007669"/>
    <property type="project" value="UniProtKB-KW"/>
</dbReference>
<dbReference type="AlphaFoldDB" id="A0A7D4QCR1"/>
<dbReference type="KEGG" id="mmab:HQ865_22885"/>
<feature type="chain" id="PRO_5028852876" evidence="10">
    <location>
        <begin position="26"/>
        <end position="147"/>
    </location>
</feature>
<evidence type="ECO:0000256" key="7">
    <source>
        <dbReference type="ARBA" id="ARBA00022927"/>
    </source>
</evidence>
<dbReference type="InterPro" id="IPR051045">
    <property type="entry name" value="TonB-dependent_transducer"/>
</dbReference>
<evidence type="ECO:0000256" key="10">
    <source>
        <dbReference type="SAM" id="SignalP"/>
    </source>
</evidence>
<evidence type="ECO:0000256" key="2">
    <source>
        <dbReference type="ARBA" id="ARBA00006555"/>
    </source>
</evidence>
<dbReference type="Proteomes" id="UP000505355">
    <property type="component" value="Chromosome"/>
</dbReference>
<dbReference type="Pfam" id="PF03544">
    <property type="entry name" value="TonB_C"/>
    <property type="match status" value="1"/>
</dbReference>
<keyword evidence="9" id="KW-0472">Membrane</keyword>
<keyword evidence="4" id="KW-1003">Cell membrane</keyword>
<evidence type="ECO:0000259" key="11">
    <source>
        <dbReference type="PROSITE" id="PS52015"/>
    </source>
</evidence>
<comment type="similarity">
    <text evidence="2">Belongs to the TonB family.</text>
</comment>
<keyword evidence="7" id="KW-0653">Protein transport</keyword>
<gene>
    <name evidence="12" type="ORF">HQ865_22885</name>
</gene>
<evidence type="ECO:0000256" key="3">
    <source>
        <dbReference type="ARBA" id="ARBA00022448"/>
    </source>
</evidence>
<dbReference type="PROSITE" id="PS52015">
    <property type="entry name" value="TONB_CTD"/>
    <property type="match status" value="1"/>
</dbReference>
<keyword evidence="5" id="KW-0997">Cell inner membrane</keyword>
<evidence type="ECO:0000256" key="1">
    <source>
        <dbReference type="ARBA" id="ARBA00004383"/>
    </source>
</evidence>
<evidence type="ECO:0000256" key="5">
    <source>
        <dbReference type="ARBA" id="ARBA00022519"/>
    </source>
</evidence>
<keyword evidence="13" id="KW-1185">Reference proteome</keyword>
<feature type="domain" description="TonB C-terminal" evidence="11">
    <location>
        <begin position="55"/>
        <end position="147"/>
    </location>
</feature>
<keyword evidence="6" id="KW-0812">Transmembrane</keyword>
<dbReference type="EMBL" id="CP054139">
    <property type="protein sequence ID" value="QKJ32485.1"/>
    <property type="molecule type" value="Genomic_DNA"/>
</dbReference>
<dbReference type="InterPro" id="IPR006260">
    <property type="entry name" value="TonB/TolA_C"/>
</dbReference>
<keyword evidence="10" id="KW-0732">Signal</keyword>
<sequence>MKVLLKTTFVVVAFLLATTTLTVNAQNKPAKPTPPKSANSNAVFTAVEQAASFPGGLEKFGPYLAKTIKYPAKARKNNVQGKVFVQFVVEKDGSLANMKVLRGIGSGCDEEAIRALKNGPKWIPGKQNGKIVRSEYTVPISFQLAKV</sequence>
<dbReference type="PANTHER" id="PTHR33446:SF2">
    <property type="entry name" value="PROTEIN TONB"/>
    <property type="match status" value="1"/>
</dbReference>
<dbReference type="SUPFAM" id="SSF74653">
    <property type="entry name" value="TolA/TonB C-terminal domain"/>
    <property type="match status" value="1"/>
</dbReference>
<dbReference type="Gene3D" id="3.30.1150.10">
    <property type="match status" value="1"/>
</dbReference>
<dbReference type="NCBIfam" id="TIGR01352">
    <property type="entry name" value="tonB_Cterm"/>
    <property type="match status" value="1"/>
</dbReference>
<dbReference type="InterPro" id="IPR037682">
    <property type="entry name" value="TonB_C"/>
</dbReference>
<keyword evidence="8" id="KW-1133">Transmembrane helix</keyword>
<evidence type="ECO:0000256" key="9">
    <source>
        <dbReference type="ARBA" id="ARBA00023136"/>
    </source>
</evidence>
<evidence type="ECO:0000256" key="6">
    <source>
        <dbReference type="ARBA" id="ARBA00022692"/>
    </source>
</evidence>
<comment type="subcellular location">
    <subcellularLocation>
        <location evidence="1">Cell inner membrane</location>
        <topology evidence="1">Single-pass membrane protein</topology>
        <orientation evidence="1">Periplasmic side</orientation>
    </subcellularLocation>
</comment>
<dbReference type="PANTHER" id="PTHR33446">
    <property type="entry name" value="PROTEIN TONB-RELATED"/>
    <property type="match status" value="1"/>
</dbReference>
<organism evidence="12 13">
    <name type="scientific">Mucilaginibacter mali</name>
    <dbReference type="NCBI Taxonomy" id="2740462"/>
    <lineage>
        <taxon>Bacteria</taxon>
        <taxon>Pseudomonadati</taxon>
        <taxon>Bacteroidota</taxon>
        <taxon>Sphingobacteriia</taxon>
        <taxon>Sphingobacteriales</taxon>
        <taxon>Sphingobacteriaceae</taxon>
        <taxon>Mucilaginibacter</taxon>
    </lineage>
</organism>
<reference evidence="12 13" key="1">
    <citation type="submission" date="2020-05" db="EMBL/GenBank/DDBJ databases">
        <title>Mucilaginibacter mali sp. nov.</title>
        <authorList>
            <person name="Kim H.S."/>
            <person name="Lee K.C."/>
            <person name="Suh M.K."/>
            <person name="Kim J.-S."/>
            <person name="Han K.-I."/>
            <person name="Eom M.K."/>
            <person name="Shin Y.K."/>
            <person name="Lee J.-S."/>
        </authorList>
    </citation>
    <scope>NUCLEOTIDE SEQUENCE [LARGE SCALE GENOMIC DNA]</scope>
    <source>
        <strain evidence="12 13">G2-14</strain>
    </source>
</reference>
<dbReference type="GO" id="GO:0031992">
    <property type="term" value="F:energy transducer activity"/>
    <property type="evidence" value="ECO:0007669"/>
    <property type="project" value="TreeGrafter"/>
</dbReference>
<evidence type="ECO:0000313" key="12">
    <source>
        <dbReference type="EMBL" id="QKJ32485.1"/>
    </source>
</evidence>
<name>A0A7D4QCR1_9SPHI</name>
<keyword evidence="3" id="KW-0813">Transport</keyword>
<evidence type="ECO:0000256" key="4">
    <source>
        <dbReference type="ARBA" id="ARBA00022475"/>
    </source>
</evidence>
<accession>A0A7D4QCR1</accession>